<evidence type="ECO:0000256" key="14">
    <source>
        <dbReference type="SAM" id="Phobius"/>
    </source>
</evidence>
<dbReference type="Gene3D" id="3.30.565.10">
    <property type="entry name" value="Histidine kinase-like ATPase, C-terminal domain"/>
    <property type="match status" value="1"/>
</dbReference>
<name>A0A1E3L4T9_9BACL</name>
<dbReference type="SMART" id="SM00388">
    <property type="entry name" value="HisKA"/>
    <property type="match status" value="1"/>
</dbReference>
<keyword evidence="5" id="KW-0597">Phosphoprotein</keyword>
<proteinExistence type="predicted"/>
<dbReference type="CDD" id="cd00082">
    <property type="entry name" value="HisKA"/>
    <property type="match status" value="1"/>
</dbReference>
<protein>
    <recommendedName>
        <fullName evidence="3">histidine kinase</fullName>
        <ecNumber evidence="3">2.7.13.3</ecNumber>
    </recommendedName>
</protein>
<dbReference type="SUPFAM" id="SSF47384">
    <property type="entry name" value="Homodimeric domain of signal transducing histidine kinase"/>
    <property type="match status" value="1"/>
</dbReference>
<dbReference type="SMART" id="SM00304">
    <property type="entry name" value="HAMP"/>
    <property type="match status" value="1"/>
</dbReference>
<dbReference type="EC" id="2.7.13.3" evidence="3"/>
<dbReference type="InterPro" id="IPR036097">
    <property type="entry name" value="HisK_dim/P_sf"/>
</dbReference>
<keyword evidence="9 17" id="KW-0418">Kinase</keyword>
<gene>
    <name evidence="17" type="ORF">PTI45_01775</name>
</gene>
<dbReference type="InterPro" id="IPR036890">
    <property type="entry name" value="HATPase_C_sf"/>
</dbReference>
<comment type="caution">
    <text evidence="17">The sequence shown here is derived from an EMBL/GenBank/DDBJ whole genome shotgun (WGS) entry which is preliminary data.</text>
</comment>
<organism evidence="17 18">
    <name type="scientific">Paenibacillus nuruki</name>
    <dbReference type="NCBI Taxonomy" id="1886670"/>
    <lineage>
        <taxon>Bacteria</taxon>
        <taxon>Bacillati</taxon>
        <taxon>Bacillota</taxon>
        <taxon>Bacilli</taxon>
        <taxon>Bacillales</taxon>
        <taxon>Paenibacillaceae</taxon>
        <taxon>Paenibacillus</taxon>
    </lineage>
</organism>
<keyword evidence="8" id="KW-0547">Nucleotide-binding</keyword>
<dbReference type="InterPro" id="IPR005467">
    <property type="entry name" value="His_kinase_dom"/>
</dbReference>
<evidence type="ECO:0000256" key="1">
    <source>
        <dbReference type="ARBA" id="ARBA00000085"/>
    </source>
</evidence>
<dbReference type="PROSITE" id="PS50885">
    <property type="entry name" value="HAMP"/>
    <property type="match status" value="1"/>
</dbReference>
<evidence type="ECO:0000256" key="12">
    <source>
        <dbReference type="ARBA" id="ARBA00023012"/>
    </source>
</evidence>
<dbReference type="Pfam" id="PF00512">
    <property type="entry name" value="HisKA"/>
    <property type="match status" value="1"/>
</dbReference>
<evidence type="ECO:0000256" key="9">
    <source>
        <dbReference type="ARBA" id="ARBA00022777"/>
    </source>
</evidence>
<dbReference type="GO" id="GO:0000155">
    <property type="term" value="F:phosphorelay sensor kinase activity"/>
    <property type="evidence" value="ECO:0007669"/>
    <property type="project" value="InterPro"/>
</dbReference>
<keyword evidence="11 14" id="KW-1133">Transmembrane helix</keyword>
<dbReference type="PANTHER" id="PTHR45436">
    <property type="entry name" value="SENSOR HISTIDINE KINASE YKOH"/>
    <property type="match status" value="1"/>
</dbReference>
<dbReference type="RefSeq" id="WP_069327204.1">
    <property type="nucleotide sequence ID" value="NZ_MDER01000034.1"/>
</dbReference>
<dbReference type="EMBL" id="MDER01000034">
    <property type="protein sequence ID" value="ODP28799.1"/>
    <property type="molecule type" value="Genomic_DNA"/>
</dbReference>
<evidence type="ECO:0000256" key="7">
    <source>
        <dbReference type="ARBA" id="ARBA00022692"/>
    </source>
</evidence>
<dbReference type="Gene3D" id="1.10.287.130">
    <property type="match status" value="1"/>
</dbReference>
<sequence length="453" mass="51270">MKTIRGKMLLSLCVGMLMTVAITVFFFVQLMDDILLNQVKQQLSAQTIKAAHILKDQDIDGLDSTDFRFFIKDILFYADYFVLDKNNKIVTSSDTQNNGKILKNFSSNHQGYMQLNGSKVLYSEAQLNHQPFRVILYSPLSSVRALYIPLLRTTLLSIGASFIVILFIALFAVWRMVQPLNRLKEAVSRYEPHLQPNEHFLQADHTEIGELISTFQLMANRLQRQHQYQIEFLQNVSHELKTPLMSIQGYVYAIQDQVVTTEQGLEIITTQSKRLIHMVEKLLQLSRLESVDEVWQQTTIDLKTMAEEAIHLLLPAAQPRNIQLQLMGPSLMITIAAEQVFQILLNLLQNAIRHTSTQVQLTIEVSDDHEICRIHIDDDGEGLSSEEQQQIFQRFYTGKSGVTGLGLAICQQIASHLQAELVCTSSPLGGARFSLILPKSTELTNTGARSLSP</sequence>
<dbReference type="CDD" id="cd00075">
    <property type="entry name" value="HATPase"/>
    <property type="match status" value="1"/>
</dbReference>
<feature type="transmembrane region" description="Helical" evidence="14">
    <location>
        <begin position="146"/>
        <end position="174"/>
    </location>
</feature>
<dbReference type="PANTHER" id="PTHR45436:SF5">
    <property type="entry name" value="SENSOR HISTIDINE KINASE TRCS"/>
    <property type="match status" value="1"/>
</dbReference>
<evidence type="ECO:0000256" key="5">
    <source>
        <dbReference type="ARBA" id="ARBA00022553"/>
    </source>
</evidence>
<keyword evidence="13 14" id="KW-0472">Membrane</keyword>
<evidence type="ECO:0000256" key="8">
    <source>
        <dbReference type="ARBA" id="ARBA00022741"/>
    </source>
</evidence>
<keyword evidence="7 14" id="KW-0812">Transmembrane</keyword>
<keyword evidence="18" id="KW-1185">Reference proteome</keyword>
<dbReference type="InterPro" id="IPR003661">
    <property type="entry name" value="HisK_dim/P_dom"/>
</dbReference>
<dbReference type="Gene3D" id="6.10.340.10">
    <property type="match status" value="1"/>
</dbReference>
<evidence type="ECO:0000256" key="11">
    <source>
        <dbReference type="ARBA" id="ARBA00022989"/>
    </source>
</evidence>
<evidence type="ECO:0000256" key="2">
    <source>
        <dbReference type="ARBA" id="ARBA00004651"/>
    </source>
</evidence>
<evidence type="ECO:0000256" key="13">
    <source>
        <dbReference type="ARBA" id="ARBA00023136"/>
    </source>
</evidence>
<dbReference type="PATRIC" id="fig|1886670.3.peg.1806"/>
<evidence type="ECO:0000256" key="6">
    <source>
        <dbReference type="ARBA" id="ARBA00022679"/>
    </source>
</evidence>
<dbReference type="AlphaFoldDB" id="A0A1E3L4T9"/>
<keyword evidence="10" id="KW-0067">ATP-binding</keyword>
<dbReference type="SUPFAM" id="SSF55874">
    <property type="entry name" value="ATPase domain of HSP90 chaperone/DNA topoisomerase II/histidine kinase"/>
    <property type="match status" value="1"/>
</dbReference>
<dbReference type="PROSITE" id="PS50109">
    <property type="entry name" value="HIS_KIN"/>
    <property type="match status" value="1"/>
</dbReference>
<keyword evidence="12" id="KW-0902">Two-component regulatory system</keyword>
<feature type="transmembrane region" description="Helical" evidence="14">
    <location>
        <begin position="9"/>
        <end position="28"/>
    </location>
</feature>
<dbReference type="SMART" id="SM00387">
    <property type="entry name" value="HATPase_c"/>
    <property type="match status" value="1"/>
</dbReference>
<evidence type="ECO:0000313" key="17">
    <source>
        <dbReference type="EMBL" id="ODP28799.1"/>
    </source>
</evidence>
<dbReference type="PRINTS" id="PR00344">
    <property type="entry name" value="BCTRLSENSOR"/>
</dbReference>
<evidence type="ECO:0000256" key="4">
    <source>
        <dbReference type="ARBA" id="ARBA00022475"/>
    </source>
</evidence>
<dbReference type="FunFam" id="1.10.287.130:FF:000001">
    <property type="entry name" value="Two-component sensor histidine kinase"/>
    <property type="match status" value="1"/>
</dbReference>
<comment type="subcellular location">
    <subcellularLocation>
        <location evidence="2">Cell membrane</location>
        <topology evidence="2">Multi-pass membrane protein</topology>
    </subcellularLocation>
</comment>
<dbReference type="InterPro" id="IPR004358">
    <property type="entry name" value="Sig_transdc_His_kin-like_C"/>
</dbReference>
<reference evidence="17 18" key="1">
    <citation type="submission" date="2016-08" db="EMBL/GenBank/DDBJ databases">
        <title>Genome sequencing of Paenibacillus sp. TI45-13ar, isolated from Korean traditional nuruk.</title>
        <authorList>
            <person name="Kim S.-J."/>
        </authorList>
    </citation>
    <scope>NUCLEOTIDE SEQUENCE [LARGE SCALE GENOMIC DNA]</scope>
    <source>
        <strain evidence="17 18">TI45-13ar</strain>
    </source>
</reference>
<feature type="domain" description="Histidine kinase" evidence="15">
    <location>
        <begin position="235"/>
        <end position="441"/>
    </location>
</feature>
<dbReference type="InterPro" id="IPR003660">
    <property type="entry name" value="HAMP_dom"/>
</dbReference>
<dbReference type="GO" id="GO:0005886">
    <property type="term" value="C:plasma membrane"/>
    <property type="evidence" value="ECO:0007669"/>
    <property type="project" value="UniProtKB-SubCell"/>
</dbReference>
<evidence type="ECO:0000256" key="3">
    <source>
        <dbReference type="ARBA" id="ARBA00012438"/>
    </source>
</evidence>
<dbReference type="Pfam" id="PF02518">
    <property type="entry name" value="HATPase_c"/>
    <property type="match status" value="1"/>
</dbReference>
<evidence type="ECO:0000259" key="16">
    <source>
        <dbReference type="PROSITE" id="PS50885"/>
    </source>
</evidence>
<feature type="domain" description="HAMP" evidence="16">
    <location>
        <begin position="174"/>
        <end position="227"/>
    </location>
</feature>
<evidence type="ECO:0000256" key="10">
    <source>
        <dbReference type="ARBA" id="ARBA00022840"/>
    </source>
</evidence>
<comment type="catalytic activity">
    <reaction evidence="1">
        <text>ATP + protein L-histidine = ADP + protein N-phospho-L-histidine.</text>
        <dbReference type="EC" id="2.7.13.3"/>
    </reaction>
</comment>
<evidence type="ECO:0000313" key="18">
    <source>
        <dbReference type="Proteomes" id="UP000094578"/>
    </source>
</evidence>
<keyword evidence="4" id="KW-1003">Cell membrane</keyword>
<accession>A0A1E3L4T9</accession>
<dbReference type="Proteomes" id="UP000094578">
    <property type="component" value="Unassembled WGS sequence"/>
</dbReference>
<dbReference type="InterPro" id="IPR003594">
    <property type="entry name" value="HATPase_dom"/>
</dbReference>
<keyword evidence="6 17" id="KW-0808">Transferase</keyword>
<dbReference type="GO" id="GO:0005524">
    <property type="term" value="F:ATP binding"/>
    <property type="evidence" value="ECO:0007669"/>
    <property type="project" value="UniProtKB-KW"/>
</dbReference>
<evidence type="ECO:0000259" key="15">
    <source>
        <dbReference type="PROSITE" id="PS50109"/>
    </source>
</evidence>
<dbReference type="InterPro" id="IPR050428">
    <property type="entry name" value="TCS_sensor_his_kinase"/>
</dbReference>
<dbReference type="STRING" id="1886670.PTI45_01775"/>